<evidence type="ECO:0000256" key="1">
    <source>
        <dbReference type="ARBA" id="ARBA00006534"/>
    </source>
</evidence>
<evidence type="ECO:0000313" key="6">
    <source>
        <dbReference type="Proteomes" id="UP000677016"/>
    </source>
</evidence>
<protein>
    <submittedName>
        <fullName evidence="5">Type 1 glutamine amidotransferase-like domain-containing protein</fullName>
    </submittedName>
</protein>
<dbReference type="GO" id="GO:0006508">
    <property type="term" value="P:proteolysis"/>
    <property type="evidence" value="ECO:0007669"/>
    <property type="project" value="UniProtKB-KW"/>
</dbReference>
<dbReference type="Proteomes" id="UP000677016">
    <property type="component" value="Unassembled WGS sequence"/>
</dbReference>
<keyword evidence="2" id="KW-0645">Protease</keyword>
<keyword evidence="6" id="KW-1185">Reference proteome</keyword>
<dbReference type="AlphaFoldDB" id="A0A941D5Y0"/>
<gene>
    <name evidence="5" type="ORF">KC207_05375</name>
</gene>
<dbReference type="EMBL" id="JAGSNF010000004">
    <property type="protein sequence ID" value="MBR7742719.1"/>
    <property type="molecule type" value="Genomic_DNA"/>
</dbReference>
<evidence type="ECO:0000313" key="5">
    <source>
        <dbReference type="EMBL" id="MBR7742719.1"/>
    </source>
</evidence>
<dbReference type="Pfam" id="PF03575">
    <property type="entry name" value="Peptidase_S51"/>
    <property type="match status" value="1"/>
</dbReference>
<keyword evidence="3" id="KW-0378">Hydrolase</keyword>
<dbReference type="GO" id="GO:0008236">
    <property type="term" value="F:serine-type peptidase activity"/>
    <property type="evidence" value="ECO:0007669"/>
    <property type="project" value="UniProtKB-KW"/>
</dbReference>
<dbReference type="RefSeq" id="WP_211601868.1">
    <property type="nucleotide sequence ID" value="NZ_JAGSNF010000004.1"/>
</dbReference>
<sequence length="227" mass="24100">MKMLLTSGGVSTPLLRSTLVDLLGRPLEECDALCIPTASYGHPWTTPVNAWRFVTGTTPAPMVELGWRSVGILELAALPSLARERWVPWVEAADVLLVDGGDALYLAHWMRESGLVDLLPDLPGVWVGLSAGTMVMAPQVGEEFVGWPPPDGADRALGIVDVAVFPHIDNPDLPENTMAAAERWAAALDGPAYALDDRSALVVDGGPPRVVSDGTWRFFPGPGAGTA</sequence>
<accession>A0A941D5Y0</accession>
<dbReference type="Gene3D" id="3.40.50.880">
    <property type="match status" value="1"/>
</dbReference>
<evidence type="ECO:0000256" key="2">
    <source>
        <dbReference type="ARBA" id="ARBA00022670"/>
    </source>
</evidence>
<comment type="caution">
    <text evidence="5">The sequence shown here is derived from an EMBL/GenBank/DDBJ whole genome shotgun (WGS) entry which is preliminary data.</text>
</comment>
<dbReference type="InterPro" id="IPR029062">
    <property type="entry name" value="Class_I_gatase-like"/>
</dbReference>
<name>A0A941D5Y0_9MICO</name>
<comment type="similarity">
    <text evidence="1">Belongs to the peptidase S51 family.</text>
</comment>
<organism evidence="5 6">
    <name type="scientific">Phycicoccus avicenniae</name>
    <dbReference type="NCBI Taxonomy" id="2828860"/>
    <lineage>
        <taxon>Bacteria</taxon>
        <taxon>Bacillati</taxon>
        <taxon>Actinomycetota</taxon>
        <taxon>Actinomycetes</taxon>
        <taxon>Micrococcales</taxon>
        <taxon>Intrasporangiaceae</taxon>
        <taxon>Phycicoccus</taxon>
    </lineage>
</organism>
<keyword evidence="4" id="KW-0720">Serine protease</keyword>
<evidence type="ECO:0000256" key="4">
    <source>
        <dbReference type="ARBA" id="ARBA00022825"/>
    </source>
</evidence>
<evidence type="ECO:0000256" key="3">
    <source>
        <dbReference type="ARBA" id="ARBA00022801"/>
    </source>
</evidence>
<keyword evidence="5" id="KW-0315">Glutamine amidotransferase</keyword>
<proteinExistence type="inferred from homology"/>
<dbReference type="SUPFAM" id="SSF52317">
    <property type="entry name" value="Class I glutamine amidotransferase-like"/>
    <property type="match status" value="1"/>
</dbReference>
<reference evidence="5" key="1">
    <citation type="submission" date="2021-04" db="EMBL/GenBank/DDBJ databases">
        <title>Phycicoccus avicenniae sp. nov., a novel endophytic actinomycetes isolated from branch of Avicennia mariana.</title>
        <authorList>
            <person name="Tuo L."/>
        </authorList>
    </citation>
    <scope>NUCLEOTIDE SEQUENCE</scope>
    <source>
        <strain evidence="5">BSK3Z-2</strain>
    </source>
</reference>
<dbReference type="InterPro" id="IPR005320">
    <property type="entry name" value="Peptidase_S51"/>
</dbReference>